<dbReference type="GO" id="GO:0008188">
    <property type="term" value="F:neuropeptide receptor activity"/>
    <property type="evidence" value="ECO:0007669"/>
    <property type="project" value="TreeGrafter"/>
</dbReference>
<keyword evidence="5" id="KW-0297">G-protein coupled receptor</keyword>
<dbReference type="PANTHER" id="PTHR24238">
    <property type="entry name" value="G-PROTEIN COUPLED RECEPTOR"/>
    <property type="match status" value="1"/>
</dbReference>
<feature type="transmembrane region" description="Helical" evidence="9">
    <location>
        <begin position="46"/>
        <end position="64"/>
    </location>
</feature>
<keyword evidence="8" id="KW-0807">Transducer</keyword>
<feature type="transmembrane region" description="Helical" evidence="9">
    <location>
        <begin position="216"/>
        <end position="239"/>
    </location>
</feature>
<dbReference type="EMBL" id="OC923832">
    <property type="protein sequence ID" value="CAD7655098.1"/>
    <property type="molecule type" value="Genomic_DNA"/>
</dbReference>
<comment type="subcellular location">
    <subcellularLocation>
        <location evidence="1">Membrane</location>
        <topology evidence="1">Multi-pass membrane protein</topology>
    </subcellularLocation>
</comment>
<accession>A0A7R9M7K9</accession>
<evidence type="ECO:0000256" key="8">
    <source>
        <dbReference type="ARBA" id="ARBA00023224"/>
    </source>
</evidence>
<feature type="transmembrane region" description="Helical" evidence="9">
    <location>
        <begin position="85"/>
        <end position="108"/>
    </location>
</feature>
<feature type="domain" description="G-protein coupled receptors family 1 profile" evidence="10">
    <location>
        <begin position="1"/>
        <end position="235"/>
    </location>
</feature>
<dbReference type="Gene3D" id="1.20.1070.10">
    <property type="entry name" value="Rhodopsin 7-helix transmembrane proteins"/>
    <property type="match status" value="1"/>
</dbReference>
<dbReference type="InterPro" id="IPR000276">
    <property type="entry name" value="GPCR_Rhodpsn"/>
</dbReference>
<evidence type="ECO:0000256" key="5">
    <source>
        <dbReference type="ARBA" id="ARBA00023040"/>
    </source>
</evidence>
<evidence type="ECO:0000313" key="11">
    <source>
        <dbReference type="EMBL" id="CAD7655098.1"/>
    </source>
</evidence>
<keyword evidence="4 9" id="KW-1133">Transmembrane helix</keyword>
<dbReference type="Pfam" id="PF00001">
    <property type="entry name" value="7tm_1"/>
    <property type="match status" value="1"/>
</dbReference>
<dbReference type="PROSITE" id="PS50262">
    <property type="entry name" value="G_PROTEIN_RECEP_F1_2"/>
    <property type="match status" value="1"/>
</dbReference>
<dbReference type="AlphaFoldDB" id="A0A7R9M7K9"/>
<dbReference type="EMBL" id="CAJPVJ010009007">
    <property type="protein sequence ID" value="CAG2172285.1"/>
    <property type="molecule type" value="Genomic_DNA"/>
</dbReference>
<evidence type="ECO:0000256" key="9">
    <source>
        <dbReference type="SAM" id="Phobius"/>
    </source>
</evidence>
<evidence type="ECO:0000259" key="10">
    <source>
        <dbReference type="PROSITE" id="PS50262"/>
    </source>
</evidence>
<dbReference type="OrthoDB" id="295078at2759"/>
<evidence type="ECO:0000256" key="7">
    <source>
        <dbReference type="ARBA" id="ARBA00023170"/>
    </source>
</evidence>
<dbReference type="GO" id="GO:0005886">
    <property type="term" value="C:plasma membrane"/>
    <property type="evidence" value="ECO:0007669"/>
    <property type="project" value="TreeGrafter"/>
</dbReference>
<feature type="transmembrane region" description="Helical" evidence="9">
    <location>
        <begin position="20"/>
        <end position="40"/>
    </location>
</feature>
<keyword evidence="7" id="KW-0675">Receptor</keyword>
<dbReference type="Proteomes" id="UP000728032">
    <property type="component" value="Unassembled WGS sequence"/>
</dbReference>
<keyword evidence="6 9" id="KW-0472">Membrane</keyword>
<protein>
    <recommendedName>
        <fullName evidence="10">G-protein coupled receptors family 1 profile domain-containing protein</fullName>
    </recommendedName>
</protein>
<evidence type="ECO:0000256" key="4">
    <source>
        <dbReference type="ARBA" id="ARBA00022989"/>
    </source>
</evidence>
<gene>
    <name evidence="11" type="ORF">ONB1V03_LOCUS11743</name>
</gene>
<feature type="transmembrane region" description="Helical" evidence="9">
    <location>
        <begin position="182"/>
        <end position="204"/>
    </location>
</feature>
<dbReference type="InterPro" id="IPR017452">
    <property type="entry name" value="GPCR_Rhodpsn_7TM"/>
</dbReference>
<organism evidence="11">
    <name type="scientific">Oppiella nova</name>
    <dbReference type="NCBI Taxonomy" id="334625"/>
    <lineage>
        <taxon>Eukaryota</taxon>
        <taxon>Metazoa</taxon>
        <taxon>Ecdysozoa</taxon>
        <taxon>Arthropoda</taxon>
        <taxon>Chelicerata</taxon>
        <taxon>Arachnida</taxon>
        <taxon>Acari</taxon>
        <taxon>Acariformes</taxon>
        <taxon>Sarcoptiformes</taxon>
        <taxon>Oribatida</taxon>
        <taxon>Brachypylina</taxon>
        <taxon>Oppioidea</taxon>
        <taxon>Oppiidae</taxon>
        <taxon>Oppiella</taxon>
    </lineage>
</organism>
<comment type="similarity">
    <text evidence="2">Belongs to the G-protein coupled receptor 1 family.</text>
</comment>
<sequence>MLTIILCDCLMAFEIIIRQYLVIPVVDMTLPFTPNAIYIVQSIDNYIDATILYVQSFTLVVLSWDRYYGICRPLCNPFDRLSSRTIYVCICTVSLILSVPFVVTSYVYYFDYQSKTLVCLDNSEQYMPVLNQNMVFKQSTRLFRLFMEFIIPALLVTYFTLRIIIHLYSIGDHSWRPVAKRLLAVLAVFIVKNTAFHTATKFSYYQPGDTCPLSAQYYVCFMIIRATGFANSLIFFWFATGFKKNCLHFIVNCVRVYDKNIPVPEARFSRKGTGVQRVHRAMSEDDSYEMMKYILFHRGLRKQYKPDMDALQVLILYISYPLPIH</sequence>
<keyword evidence="12" id="KW-1185">Reference proteome</keyword>
<evidence type="ECO:0000313" key="12">
    <source>
        <dbReference type="Proteomes" id="UP000728032"/>
    </source>
</evidence>
<proteinExistence type="inferred from homology"/>
<dbReference type="PANTHER" id="PTHR24238:SF57">
    <property type="entry name" value="G-PROTEIN COUPLED RECEPTOR 83"/>
    <property type="match status" value="1"/>
</dbReference>
<keyword evidence="3 9" id="KW-0812">Transmembrane</keyword>
<name>A0A7R9M7K9_9ACAR</name>
<evidence type="ECO:0000256" key="3">
    <source>
        <dbReference type="ARBA" id="ARBA00022692"/>
    </source>
</evidence>
<feature type="transmembrane region" description="Helical" evidence="9">
    <location>
        <begin position="149"/>
        <end position="170"/>
    </location>
</feature>
<evidence type="ECO:0000256" key="1">
    <source>
        <dbReference type="ARBA" id="ARBA00004141"/>
    </source>
</evidence>
<reference evidence="11" key="1">
    <citation type="submission" date="2020-11" db="EMBL/GenBank/DDBJ databases">
        <authorList>
            <person name="Tran Van P."/>
        </authorList>
    </citation>
    <scope>NUCLEOTIDE SEQUENCE</scope>
</reference>
<dbReference type="SUPFAM" id="SSF81321">
    <property type="entry name" value="Family A G protein-coupled receptor-like"/>
    <property type="match status" value="1"/>
</dbReference>
<evidence type="ECO:0000256" key="2">
    <source>
        <dbReference type="ARBA" id="ARBA00010663"/>
    </source>
</evidence>
<evidence type="ECO:0000256" key="6">
    <source>
        <dbReference type="ARBA" id="ARBA00023136"/>
    </source>
</evidence>